<organism evidence="10 11">
    <name type="scientific">Lolliginicoccus lacisalsi</name>
    <dbReference type="NCBI Taxonomy" id="2742202"/>
    <lineage>
        <taxon>Bacteria</taxon>
        <taxon>Bacillati</taxon>
        <taxon>Actinomycetota</taxon>
        <taxon>Actinomycetes</taxon>
        <taxon>Mycobacteriales</taxon>
        <taxon>Hoyosellaceae</taxon>
        <taxon>Lolliginicoccus</taxon>
    </lineage>
</organism>
<dbReference type="Proteomes" id="UP000642993">
    <property type="component" value="Unassembled WGS sequence"/>
</dbReference>
<dbReference type="EMBL" id="JACYWE010000001">
    <property type="protein sequence ID" value="MBD8504967.1"/>
    <property type="molecule type" value="Genomic_DNA"/>
</dbReference>
<sequence length="175" mass="18144">MWFDTLEEIIRIIVVGTAAYVDLILVLRISGKRTLAKLNAFDFVVTVALGSTLATIVLSGDVSWAEGATALVLLAALQFIAAFVSSRIPGARDALTAAPTLLLEDGAIVEPALRAQRVSRAEVMQAVRSTGLGDLSRVAAVVLETNGSLSVIPADARGDGSSLADVRGRGAAEDA</sequence>
<name>A0A927PL29_9ACTN</name>
<dbReference type="AlphaFoldDB" id="A0A927PL29"/>
<keyword evidence="4 7" id="KW-0812">Transmembrane</keyword>
<dbReference type="Pfam" id="PF20730">
    <property type="entry name" value="YetF_N"/>
    <property type="match status" value="1"/>
</dbReference>
<comment type="caution">
    <text evidence="10">The sequence shown here is derived from an EMBL/GenBank/DDBJ whole genome shotgun (WGS) entry which is preliminary data.</text>
</comment>
<evidence type="ECO:0000256" key="2">
    <source>
        <dbReference type="ARBA" id="ARBA00006448"/>
    </source>
</evidence>
<keyword evidence="5 7" id="KW-1133">Transmembrane helix</keyword>
<comment type="subcellular location">
    <subcellularLocation>
        <location evidence="1">Cell membrane</location>
        <topology evidence="1">Multi-pass membrane protein</topology>
    </subcellularLocation>
</comment>
<evidence type="ECO:0000256" key="7">
    <source>
        <dbReference type="SAM" id="Phobius"/>
    </source>
</evidence>
<evidence type="ECO:0000313" key="10">
    <source>
        <dbReference type="EMBL" id="MBD8504967.1"/>
    </source>
</evidence>
<proteinExistence type="inferred from homology"/>
<evidence type="ECO:0000256" key="6">
    <source>
        <dbReference type="ARBA" id="ARBA00023136"/>
    </source>
</evidence>
<comment type="similarity">
    <text evidence="2">Belongs to the UPF0702 family.</text>
</comment>
<feature type="transmembrane region" description="Helical" evidence="7">
    <location>
        <begin position="12"/>
        <end position="31"/>
    </location>
</feature>
<evidence type="ECO:0000256" key="1">
    <source>
        <dbReference type="ARBA" id="ARBA00004651"/>
    </source>
</evidence>
<evidence type="ECO:0000259" key="8">
    <source>
        <dbReference type="Pfam" id="PF04239"/>
    </source>
</evidence>
<dbReference type="RefSeq" id="WP_192037461.1">
    <property type="nucleotide sequence ID" value="NZ_JACYWE010000001.1"/>
</dbReference>
<keyword evidence="3" id="KW-1003">Cell membrane</keyword>
<keyword evidence="11" id="KW-1185">Reference proteome</keyword>
<dbReference type="GO" id="GO:0005886">
    <property type="term" value="C:plasma membrane"/>
    <property type="evidence" value="ECO:0007669"/>
    <property type="project" value="UniProtKB-SubCell"/>
</dbReference>
<evidence type="ECO:0000256" key="4">
    <source>
        <dbReference type="ARBA" id="ARBA00022692"/>
    </source>
</evidence>
<evidence type="ECO:0000256" key="5">
    <source>
        <dbReference type="ARBA" id="ARBA00022989"/>
    </source>
</evidence>
<feature type="domain" description="YetF-like N-terminal transmembrane" evidence="9">
    <location>
        <begin position="20"/>
        <end position="83"/>
    </location>
</feature>
<dbReference type="Pfam" id="PF04239">
    <property type="entry name" value="DUF421"/>
    <property type="match status" value="1"/>
</dbReference>
<dbReference type="InterPro" id="IPR048454">
    <property type="entry name" value="YetF_N"/>
</dbReference>
<dbReference type="Gene3D" id="3.30.240.20">
    <property type="entry name" value="bsu07140 like domains"/>
    <property type="match status" value="1"/>
</dbReference>
<feature type="transmembrane region" description="Helical" evidence="7">
    <location>
        <begin position="38"/>
        <end position="58"/>
    </location>
</feature>
<keyword evidence="6 7" id="KW-0472">Membrane</keyword>
<dbReference type="PANTHER" id="PTHR34582">
    <property type="entry name" value="UPF0702 TRANSMEMBRANE PROTEIN YCAP"/>
    <property type="match status" value="1"/>
</dbReference>
<evidence type="ECO:0000256" key="3">
    <source>
        <dbReference type="ARBA" id="ARBA00022475"/>
    </source>
</evidence>
<accession>A0A927PL29</accession>
<gene>
    <name evidence="10" type="ORF">HT102_00500</name>
</gene>
<evidence type="ECO:0000313" key="11">
    <source>
        <dbReference type="Proteomes" id="UP000642993"/>
    </source>
</evidence>
<protein>
    <submittedName>
        <fullName evidence="10">DUF421 domain-containing protein</fullName>
    </submittedName>
</protein>
<feature type="domain" description="YetF C-terminal" evidence="8">
    <location>
        <begin position="91"/>
        <end position="156"/>
    </location>
</feature>
<evidence type="ECO:0000259" key="9">
    <source>
        <dbReference type="Pfam" id="PF20730"/>
    </source>
</evidence>
<reference evidence="10" key="1">
    <citation type="submission" date="2020-09" db="EMBL/GenBank/DDBJ databases">
        <title>Hoyosella lacisalsi sp. nov., a halotolerant actinobacterium isolated from soil of Lake Gudzhirganskoe.</title>
        <authorList>
            <person name="Yang Q."/>
            <person name="Guo P.Y."/>
            <person name="Liu S.W."/>
            <person name="Li F.N."/>
            <person name="Sun C.H."/>
        </authorList>
    </citation>
    <scope>NUCLEOTIDE SEQUENCE</scope>
    <source>
        <strain evidence="10">G463</strain>
    </source>
</reference>
<dbReference type="InterPro" id="IPR023090">
    <property type="entry name" value="UPF0702_alpha/beta_dom_sf"/>
</dbReference>
<feature type="transmembrane region" description="Helical" evidence="7">
    <location>
        <begin position="64"/>
        <end position="84"/>
    </location>
</feature>
<dbReference type="InterPro" id="IPR007353">
    <property type="entry name" value="DUF421"/>
</dbReference>
<dbReference type="PANTHER" id="PTHR34582:SF6">
    <property type="entry name" value="UPF0702 TRANSMEMBRANE PROTEIN YCAP"/>
    <property type="match status" value="1"/>
</dbReference>